<proteinExistence type="predicted"/>
<organism evidence="1">
    <name type="scientific">viral metagenome</name>
    <dbReference type="NCBI Taxonomy" id="1070528"/>
    <lineage>
        <taxon>unclassified sequences</taxon>
        <taxon>metagenomes</taxon>
        <taxon>organismal metagenomes</taxon>
    </lineage>
</organism>
<evidence type="ECO:0000313" key="2">
    <source>
        <dbReference type="EMBL" id="QJI02724.1"/>
    </source>
</evidence>
<reference evidence="1" key="1">
    <citation type="submission" date="2020-03" db="EMBL/GenBank/DDBJ databases">
        <title>The deep terrestrial virosphere.</title>
        <authorList>
            <person name="Holmfeldt K."/>
            <person name="Nilsson E."/>
            <person name="Simone D."/>
            <person name="Lopez-Fernandez M."/>
            <person name="Wu X."/>
            <person name="de Brujin I."/>
            <person name="Lundin D."/>
            <person name="Andersson A."/>
            <person name="Bertilsson S."/>
            <person name="Dopson M."/>
        </authorList>
    </citation>
    <scope>NUCLEOTIDE SEQUENCE</scope>
    <source>
        <strain evidence="1">TM448A03703</strain>
        <strain evidence="2">TM448B03554</strain>
    </source>
</reference>
<evidence type="ECO:0000313" key="1">
    <source>
        <dbReference type="EMBL" id="QJA53560.1"/>
    </source>
</evidence>
<sequence>MQLEKKGYGQGEFVGVKIPKEVWHRGKIAAVTHNITLIEFIAEAINEKLEREKGVSDGHS</sequence>
<dbReference type="AlphaFoldDB" id="A0A6H2A288"/>
<gene>
    <name evidence="1" type="ORF">TM448A03703_0009</name>
    <name evidence="2" type="ORF">TM448B03554_0007</name>
</gene>
<name>A0A6H2A288_9ZZZZ</name>
<dbReference type="EMBL" id="MT145025">
    <property type="protein sequence ID" value="QJI02724.1"/>
    <property type="molecule type" value="Genomic_DNA"/>
</dbReference>
<dbReference type="EMBL" id="MT144431">
    <property type="protein sequence ID" value="QJA53560.1"/>
    <property type="molecule type" value="Genomic_DNA"/>
</dbReference>
<protein>
    <submittedName>
        <fullName evidence="1">Uncharacterized protein</fullName>
    </submittedName>
</protein>
<accession>A0A6H2A288</accession>